<dbReference type="PROSITE" id="PS51718">
    <property type="entry name" value="G_DYNAMIN_2"/>
    <property type="match status" value="1"/>
</dbReference>
<dbReference type="OrthoDB" id="415706at2759"/>
<dbReference type="Proteomes" id="UP000011096">
    <property type="component" value="Unassembled WGS sequence"/>
</dbReference>
<dbReference type="GO" id="GO:0008017">
    <property type="term" value="F:microtubule binding"/>
    <property type="evidence" value="ECO:0007669"/>
    <property type="project" value="TreeGrafter"/>
</dbReference>
<dbReference type="GO" id="GO:0000266">
    <property type="term" value="P:mitochondrial fission"/>
    <property type="evidence" value="ECO:0007669"/>
    <property type="project" value="TreeGrafter"/>
</dbReference>
<organism evidence="3 4">
    <name type="scientific">Colletotrichum fructicola (strain Nara gc5)</name>
    <name type="common">Anthracnose fungus</name>
    <name type="synonym">Colletotrichum gloeosporioides (strain Nara gc5)</name>
    <dbReference type="NCBI Taxonomy" id="1213859"/>
    <lineage>
        <taxon>Eukaryota</taxon>
        <taxon>Fungi</taxon>
        <taxon>Dikarya</taxon>
        <taxon>Ascomycota</taxon>
        <taxon>Pezizomycotina</taxon>
        <taxon>Sordariomycetes</taxon>
        <taxon>Hypocreomycetidae</taxon>
        <taxon>Glomerellales</taxon>
        <taxon>Glomerellaceae</taxon>
        <taxon>Colletotrichum</taxon>
        <taxon>Colletotrichum gloeosporioides species complex</taxon>
    </lineage>
</organism>
<feature type="compositionally biased region" description="Polar residues" evidence="1">
    <location>
        <begin position="424"/>
        <end position="433"/>
    </location>
</feature>
<reference evidence="3 4" key="1">
    <citation type="submission" date="2012-08" db="EMBL/GenBank/DDBJ databases">
        <authorList>
            <person name="Gan P.H.P."/>
            <person name="Ikeda K."/>
            <person name="Irieda H."/>
            <person name="Narusaka M."/>
            <person name="O'Connell R.J."/>
            <person name="Narusaka Y."/>
            <person name="Takano Y."/>
            <person name="Kubo Y."/>
            <person name="Shirasu K."/>
        </authorList>
    </citation>
    <scope>NUCLEOTIDE SEQUENCE [LARGE SCALE GENOMIC DNA]</scope>
    <source>
        <strain evidence="3 4">Nara gc5</strain>
    </source>
</reference>
<dbReference type="GeneID" id="43606866"/>
<keyword evidence="4" id="KW-1185">Reference proteome</keyword>
<feature type="region of interest" description="Disordered" evidence="1">
    <location>
        <begin position="421"/>
        <end position="460"/>
    </location>
</feature>
<dbReference type="GO" id="GO:0005525">
    <property type="term" value="F:GTP binding"/>
    <property type="evidence" value="ECO:0007669"/>
    <property type="project" value="InterPro"/>
</dbReference>
<feature type="compositionally biased region" description="Basic and acidic residues" evidence="1">
    <location>
        <begin position="434"/>
        <end position="454"/>
    </location>
</feature>
<reference evidence="3 4" key="2">
    <citation type="submission" date="2020-04" db="EMBL/GenBank/DDBJ databases">
        <title>Genome sequencing and assembly of multiple isolates from the Colletotrichum gloeosporioides species complex.</title>
        <authorList>
            <person name="Gan P."/>
            <person name="Shirasu K."/>
        </authorList>
    </citation>
    <scope>NUCLEOTIDE SEQUENCE [LARGE SCALE GENOMIC DNA]</scope>
    <source>
        <strain evidence="3 4">Nara gc5</strain>
    </source>
</reference>
<dbReference type="InterPro" id="IPR022812">
    <property type="entry name" value="Dynamin"/>
</dbReference>
<dbReference type="CDD" id="cd08771">
    <property type="entry name" value="DLP_1"/>
    <property type="match status" value="1"/>
</dbReference>
<dbReference type="InParanoid" id="A0A7J6J7L6"/>
<feature type="region of interest" description="Disordered" evidence="1">
    <location>
        <begin position="271"/>
        <end position="306"/>
    </location>
</feature>
<dbReference type="Gene3D" id="3.40.50.300">
    <property type="entry name" value="P-loop containing nucleotide triphosphate hydrolases"/>
    <property type="match status" value="1"/>
</dbReference>
<feature type="compositionally biased region" description="Acidic residues" evidence="1">
    <location>
        <begin position="284"/>
        <end position="300"/>
    </location>
</feature>
<evidence type="ECO:0000256" key="1">
    <source>
        <dbReference type="SAM" id="MobiDB-lite"/>
    </source>
</evidence>
<dbReference type="InterPro" id="IPR045063">
    <property type="entry name" value="Dynamin_N"/>
</dbReference>
<dbReference type="GO" id="GO:0005739">
    <property type="term" value="C:mitochondrion"/>
    <property type="evidence" value="ECO:0007669"/>
    <property type="project" value="TreeGrafter"/>
</dbReference>
<dbReference type="InterPro" id="IPR001401">
    <property type="entry name" value="Dynamin_GTPase"/>
</dbReference>
<evidence type="ECO:0000313" key="3">
    <source>
        <dbReference type="EMBL" id="KAF4485949.1"/>
    </source>
</evidence>
<dbReference type="InterPro" id="IPR030381">
    <property type="entry name" value="G_DYNAMIN_dom"/>
</dbReference>
<sequence length="460" mass="50517">MAVIASVNPSVPLSSAKSTFRLNQIDQIRANGIGDHIPLPQLAICGDQSTGKSSVLERVTGLPFPRQDGLCTRFATKIVLRHCTGPMEITATIRPGTNRCQEMRETLEKYRNVIRDFNVLPRVIEEVAALMGIRGFCDSSDARSFALDVLRIDVRGPVGLHLTIVDLPGLISVESDEQSTEDIDAVHRLVETYMESHRTIILAVAQAGNDVANQPVIRKSRKYDPHGLRTIGIITKPDLINKAPNQFYGCAARTLQPECAYSATLSTSTISNGKRGGFSGGDDKADDDETYTDEGEEDAATADKPSKLSLWDAVQTYPELAVDELEDCAKPKLPPQATKRRQLLAPDRVDDTGVLVAGKRLDSTRNVKPLPFSETGRPTWEEFMEPKQPDKNRSMSTRVGWDCAAPLTTPERMLLLWSRRACSSEGSPTNADTLSREEKSSRHRTPSDPLDRHSASARAG</sequence>
<protein>
    <submittedName>
        <fullName evidence="3">Interferon-induced GTP-binding protein Mx2</fullName>
    </submittedName>
</protein>
<dbReference type="RefSeq" id="XP_066008941.1">
    <property type="nucleotide sequence ID" value="XM_066151555.1"/>
</dbReference>
<dbReference type="AlphaFoldDB" id="A0A7J6J7L6"/>
<gene>
    <name evidence="3" type="primary">MX2-1</name>
    <name evidence="3" type="ORF">CGGC5_v005864</name>
</gene>
<name>A0A7J6J7L6_COLFN</name>
<comment type="caution">
    <text evidence="3">The sequence shown here is derived from an EMBL/GenBank/DDBJ whole genome shotgun (WGS) entry which is preliminary data.</text>
</comment>
<dbReference type="InterPro" id="IPR027417">
    <property type="entry name" value="P-loop_NTPase"/>
</dbReference>
<dbReference type="GO" id="GO:0048312">
    <property type="term" value="P:intracellular distribution of mitochondria"/>
    <property type="evidence" value="ECO:0007669"/>
    <property type="project" value="TreeGrafter"/>
</dbReference>
<dbReference type="SMART" id="SM00053">
    <property type="entry name" value="DYNc"/>
    <property type="match status" value="1"/>
</dbReference>
<evidence type="ECO:0000259" key="2">
    <source>
        <dbReference type="PROSITE" id="PS51718"/>
    </source>
</evidence>
<dbReference type="Pfam" id="PF00350">
    <property type="entry name" value="Dynamin_N"/>
    <property type="match status" value="1"/>
</dbReference>
<dbReference type="PANTHER" id="PTHR11566">
    <property type="entry name" value="DYNAMIN"/>
    <property type="match status" value="1"/>
</dbReference>
<dbReference type="GO" id="GO:0003924">
    <property type="term" value="F:GTPase activity"/>
    <property type="evidence" value="ECO:0007669"/>
    <property type="project" value="InterPro"/>
</dbReference>
<dbReference type="GO" id="GO:0016020">
    <property type="term" value="C:membrane"/>
    <property type="evidence" value="ECO:0007669"/>
    <property type="project" value="TreeGrafter"/>
</dbReference>
<proteinExistence type="predicted"/>
<evidence type="ECO:0000313" key="4">
    <source>
        <dbReference type="Proteomes" id="UP000011096"/>
    </source>
</evidence>
<dbReference type="GO" id="GO:0005874">
    <property type="term" value="C:microtubule"/>
    <property type="evidence" value="ECO:0007669"/>
    <property type="project" value="TreeGrafter"/>
</dbReference>
<dbReference type="GO" id="GO:0016559">
    <property type="term" value="P:peroxisome fission"/>
    <property type="evidence" value="ECO:0007669"/>
    <property type="project" value="TreeGrafter"/>
</dbReference>
<dbReference type="EMBL" id="ANPB02000003">
    <property type="protein sequence ID" value="KAF4485949.1"/>
    <property type="molecule type" value="Genomic_DNA"/>
</dbReference>
<dbReference type="PANTHER" id="PTHR11566:SF21">
    <property type="entry name" value="DYNAMIN RELATED PROTEIN 1, ISOFORM A"/>
    <property type="match status" value="1"/>
</dbReference>
<dbReference type="GO" id="GO:0006897">
    <property type="term" value="P:endocytosis"/>
    <property type="evidence" value="ECO:0007669"/>
    <property type="project" value="TreeGrafter"/>
</dbReference>
<accession>A0A7J6J7L6</accession>
<feature type="domain" description="Dynamin-type G" evidence="2">
    <location>
        <begin position="36"/>
        <end position="326"/>
    </location>
</feature>
<dbReference type="PRINTS" id="PR00195">
    <property type="entry name" value="DYNAMIN"/>
</dbReference>
<dbReference type="SUPFAM" id="SSF52540">
    <property type="entry name" value="P-loop containing nucleoside triphosphate hydrolases"/>
    <property type="match status" value="1"/>
</dbReference>